<evidence type="ECO:0000259" key="2">
    <source>
        <dbReference type="Pfam" id="PF00248"/>
    </source>
</evidence>
<accession>A0A127V9L5</accession>
<proteinExistence type="predicted"/>
<dbReference type="GO" id="GO:0016491">
    <property type="term" value="F:oxidoreductase activity"/>
    <property type="evidence" value="ECO:0007669"/>
    <property type="project" value="UniProtKB-KW"/>
</dbReference>
<dbReference type="InterPro" id="IPR050523">
    <property type="entry name" value="AKR_Detox_Biosynth"/>
</dbReference>
<dbReference type="KEGG" id="pcm:AY601_1065"/>
<dbReference type="InterPro" id="IPR023210">
    <property type="entry name" value="NADP_OxRdtase_dom"/>
</dbReference>
<dbReference type="PANTHER" id="PTHR43364:SF4">
    <property type="entry name" value="NAD(P)-LINKED OXIDOREDUCTASE SUPERFAMILY PROTEIN"/>
    <property type="match status" value="1"/>
</dbReference>
<dbReference type="OrthoDB" id="9773828at2"/>
<dbReference type="CDD" id="cd19080">
    <property type="entry name" value="AKR_AKR9A_9B"/>
    <property type="match status" value="1"/>
</dbReference>
<reference evidence="3 4" key="1">
    <citation type="submission" date="2016-03" db="EMBL/GenBank/DDBJ databases">
        <title>Complete genome sequence of Pedobacter cryoconitis PAMC 27485.</title>
        <authorList>
            <person name="Lee J."/>
            <person name="Kim O.-S."/>
        </authorList>
    </citation>
    <scope>NUCLEOTIDE SEQUENCE [LARGE SCALE GENOMIC DNA]</scope>
    <source>
        <strain evidence="3 4">PAMC 27485</strain>
    </source>
</reference>
<dbReference type="SUPFAM" id="SSF51430">
    <property type="entry name" value="NAD(P)-linked oxidoreductase"/>
    <property type="match status" value="1"/>
</dbReference>
<keyword evidence="4" id="KW-1185">Reference proteome</keyword>
<sequence length="363" mass="39540">MDLTNYRTLGKSGLRVSPLTLGTMTFGEEWGWGSTPADAEAIMSEYIAAGGNSIDTANIYTKGHSEKIIGDYLKSTDIRRDQLVLSTKFYCNLYPGDPNAGGASRKTIISSLENSLRRLQTDYVDLYWMHAFDPFTPIEETMSALHDLVTAGKVRYIAISDTPAWKVAQAQMIAQFRGWSAFAALQIEYSLLERTVEGELIPMAQDLGIGVMPWSPLRGGILSGKYTRANQGETQSGRNSLEGGTHFDENTYQIIDRLTELAKEKETTPASVALAWVVSRSGVTSTLIGARTMGQLDQNLQSLAVSLSNNDIASLDALSKPVLNFPMELINNRAANLAQAGTSVNGVSSLKLPLAPQSIKEVY</sequence>
<dbReference type="GO" id="GO:0005829">
    <property type="term" value="C:cytosol"/>
    <property type="evidence" value="ECO:0007669"/>
    <property type="project" value="UniProtKB-ARBA"/>
</dbReference>
<dbReference type="EMBL" id="CP014504">
    <property type="protein sequence ID" value="AMP97994.1"/>
    <property type="molecule type" value="Genomic_DNA"/>
</dbReference>
<dbReference type="Gene3D" id="3.20.20.100">
    <property type="entry name" value="NADP-dependent oxidoreductase domain"/>
    <property type="match status" value="1"/>
</dbReference>
<evidence type="ECO:0000313" key="4">
    <source>
        <dbReference type="Proteomes" id="UP000071561"/>
    </source>
</evidence>
<dbReference type="PATRIC" id="fig|188932.3.peg.1100"/>
<keyword evidence="1" id="KW-0560">Oxidoreductase</keyword>
<evidence type="ECO:0000313" key="3">
    <source>
        <dbReference type="EMBL" id="AMP97994.1"/>
    </source>
</evidence>
<gene>
    <name evidence="3" type="ORF">AY601_1065</name>
</gene>
<evidence type="ECO:0000256" key="1">
    <source>
        <dbReference type="ARBA" id="ARBA00023002"/>
    </source>
</evidence>
<name>A0A127V9L5_9SPHI</name>
<organism evidence="3 4">
    <name type="scientific">Pedobacter cryoconitis</name>
    <dbReference type="NCBI Taxonomy" id="188932"/>
    <lineage>
        <taxon>Bacteria</taxon>
        <taxon>Pseudomonadati</taxon>
        <taxon>Bacteroidota</taxon>
        <taxon>Sphingobacteriia</taxon>
        <taxon>Sphingobacteriales</taxon>
        <taxon>Sphingobacteriaceae</taxon>
        <taxon>Pedobacter</taxon>
    </lineage>
</organism>
<protein>
    <submittedName>
        <fullName evidence="3">Aldo/keto reductase</fullName>
    </submittedName>
</protein>
<dbReference type="Pfam" id="PF00248">
    <property type="entry name" value="Aldo_ket_red"/>
    <property type="match status" value="1"/>
</dbReference>
<dbReference type="AlphaFoldDB" id="A0A127V9L5"/>
<dbReference type="InterPro" id="IPR036812">
    <property type="entry name" value="NAD(P)_OxRdtase_dom_sf"/>
</dbReference>
<dbReference type="FunFam" id="3.20.20.100:FF:000004">
    <property type="entry name" value="Oxidoreductase, aldo/keto reductase"/>
    <property type="match status" value="1"/>
</dbReference>
<feature type="domain" description="NADP-dependent oxidoreductase" evidence="2">
    <location>
        <begin position="18"/>
        <end position="319"/>
    </location>
</feature>
<dbReference type="PANTHER" id="PTHR43364">
    <property type="entry name" value="NADH-SPECIFIC METHYLGLYOXAL REDUCTASE-RELATED"/>
    <property type="match status" value="1"/>
</dbReference>
<dbReference type="RefSeq" id="WP_068397491.1">
    <property type="nucleotide sequence ID" value="NZ_CP014504.1"/>
</dbReference>
<dbReference type="Proteomes" id="UP000071561">
    <property type="component" value="Chromosome"/>
</dbReference>